<dbReference type="InterPro" id="IPR001128">
    <property type="entry name" value="Cyt_P450"/>
</dbReference>
<dbReference type="Proteomes" id="UP000499080">
    <property type="component" value="Unassembled WGS sequence"/>
</dbReference>
<dbReference type="SUPFAM" id="SSF48264">
    <property type="entry name" value="Cytochrome P450"/>
    <property type="match status" value="1"/>
</dbReference>
<dbReference type="InterPro" id="IPR050182">
    <property type="entry name" value="Cytochrome_P450_fam2"/>
</dbReference>
<protein>
    <submittedName>
        <fullName evidence="5">Uncharacterized protein</fullName>
    </submittedName>
</protein>
<dbReference type="PANTHER" id="PTHR24300">
    <property type="entry name" value="CYTOCHROME P450 508A4-RELATED"/>
    <property type="match status" value="1"/>
</dbReference>
<comment type="caution">
    <text evidence="5">The sequence shown here is derived from an EMBL/GenBank/DDBJ whole genome shotgun (WGS) entry which is preliminary data.</text>
</comment>
<feature type="non-terminal residue" evidence="5">
    <location>
        <position position="77"/>
    </location>
</feature>
<evidence type="ECO:0000313" key="6">
    <source>
        <dbReference type="Proteomes" id="UP000499080"/>
    </source>
</evidence>
<keyword evidence="2" id="KW-0479">Metal-binding</keyword>
<dbReference type="InterPro" id="IPR002401">
    <property type="entry name" value="Cyt_P450_E_grp-I"/>
</dbReference>
<keyword evidence="6" id="KW-1185">Reference proteome</keyword>
<proteinExistence type="inferred from homology"/>
<organism evidence="5 6">
    <name type="scientific">Araneus ventricosus</name>
    <name type="common">Orbweaver spider</name>
    <name type="synonym">Epeira ventricosa</name>
    <dbReference type="NCBI Taxonomy" id="182803"/>
    <lineage>
        <taxon>Eukaryota</taxon>
        <taxon>Metazoa</taxon>
        <taxon>Ecdysozoa</taxon>
        <taxon>Arthropoda</taxon>
        <taxon>Chelicerata</taxon>
        <taxon>Arachnida</taxon>
        <taxon>Araneae</taxon>
        <taxon>Araneomorphae</taxon>
        <taxon>Entelegynae</taxon>
        <taxon>Araneoidea</taxon>
        <taxon>Araneidae</taxon>
        <taxon>Araneus</taxon>
    </lineage>
</organism>
<dbReference type="GO" id="GO:0006082">
    <property type="term" value="P:organic acid metabolic process"/>
    <property type="evidence" value="ECO:0007669"/>
    <property type="project" value="TreeGrafter"/>
</dbReference>
<dbReference type="PANTHER" id="PTHR24300:SF375">
    <property type="entry name" value="CYTOCHROME P450 FAMILY"/>
    <property type="match status" value="1"/>
</dbReference>
<evidence type="ECO:0000313" key="5">
    <source>
        <dbReference type="EMBL" id="GBL61339.1"/>
    </source>
</evidence>
<dbReference type="Pfam" id="PF00067">
    <property type="entry name" value="p450"/>
    <property type="match status" value="1"/>
</dbReference>
<sequence length="77" mass="8747">TTEAAQVSGYDIPAGMTTIANIHSVHNDPAFWERPDLFKPERFLSEDGKEVVKHECWIPFSLGKKRRLRGHTTLKPS</sequence>
<keyword evidence="4" id="KW-0560">Oxidoreductase</keyword>
<reference evidence="5 6" key="1">
    <citation type="journal article" date="2019" name="Sci. Rep.">
        <title>Orb-weaving spider Araneus ventricosus genome elucidates the spidroin gene catalogue.</title>
        <authorList>
            <person name="Kono N."/>
            <person name="Nakamura H."/>
            <person name="Ohtoshi R."/>
            <person name="Moran D.A.P."/>
            <person name="Shinohara A."/>
            <person name="Yoshida Y."/>
            <person name="Fujiwara M."/>
            <person name="Mori M."/>
            <person name="Tomita M."/>
            <person name="Arakawa K."/>
        </authorList>
    </citation>
    <scope>NUCLEOTIDE SEQUENCE [LARGE SCALE GENOMIC DNA]</scope>
</reference>
<accession>A0A4Y1ZPA0</accession>
<evidence type="ECO:0000256" key="4">
    <source>
        <dbReference type="ARBA" id="ARBA00023033"/>
    </source>
</evidence>
<gene>
    <name evidence="5" type="ORF">AVEN_60545_1</name>
</gene>
<evidence type="ECO:0000256" key="3">
    <source>
        <dbReference type="ARBA" id="ARBA00023004"/>
    </source>
</evidence>
<dbReference type="PRINTS" id="PR00463">
    <property type="entry name" value="EP450I"/>
</dbReference>
<dbReference type="EMBL" id="BGPR01227278">
    <property type="protein sequence ID" value="GBL61339.1"/>
    <property type="molecule type" value="Genomic_DNA"/>
</dbReference>
<feature type="non-terminal residue" evidence="5">
    <location>
        <position position="1"/>
    </location>
</feature>
<dbReference type="GO" id="GO:0016712">
    <property type="term" value="F:oxidoreductase activity, acting on paired donors, with incorporation or reduction of molecular oxygen, reduced flavin or flavoprotein as one donor, and incorporation of one atom of oxygen"/>
    <property type="evidence" value="ECO:0007669"/>
    <property type="project" value="TreeGrafter"/>
</dbReference>
<comment type="similarity">
    <text evidence="1">Belongs to the cytochrome P450 family.</text>
</comment>
<dbReference type="AlphaFoldDB" id="A0A4Y1ZPA0"/>
<dbReference type="Gene3D" id="1.10.630.10">
    <property type="entry name" value="Cytochrome P450"/>
    <property type="match status" value="1"/>
</dbReference>
<dbReference type="InterPro" id="IPR036396">
    <property type="entry name" value="Cyt_P450_sf"/>
</dbReference>
<keyword evidence="4" id="KW-0503">Monooxygenase</keyword>
<dbReference type="GO" id="GO:0005737">
    <property type="term" value="C:cytoplasm"/>
    <property type="evidence" value="ECO:0007669"/>
    <property type="project" value="TreeGrafter"/>
</dbReference>
<name>A0A4Y1ZPA0_ARAVE</name>
<dbReference type="GO" id="GO:0005506">
    <property type="term" value="F:iron ion binding"/>
    <property type="evidence" value="ECO:0007669"/>
    <property type="project" value="InterPro"/>
</dbReference>
<dbReference type="OrthoDB" id="6434503at2759"/>
<keyword evidence="3" id="KW-0408">Iron</keyword>
<evidence type="ECO:0000256" key="1">
    <source>
        <dbReference type="ARBA" id="ARBA00010617"/>
    </source>
</evidence>
<dbReference type="GO" id="GO:0006805">
    <property type="term" value="P:xenobiotic metabolic process"/>
    <property type="evidence" value="ECO:0007669"/>
    <property type="project" value="TreeGrafter"/>
</dbReference>
<dbReference type="GO" id="GO:0020037">
    <property type="term" value="F:heme binding"/>
    <property type="evidence" value="ECO:0007669"/>
    <property type="project" value="InterPro"/>
</dbReference>
<evidence type="ECO:0000256" key="2">
    <source>
        <dbReference type="ARBA" id="ARBA00022723"/>
    </source>
</evidence>